<dbReference type="Gene3D" id="3.40.630.30">
    <property type="match status" value="1"/>
</dbReference>
<dbReference type="InterPro" id="IPR000182">
    <property type="entry name" value="GNAT_dom"/>
</dbReference>
<dbReference type="GO" id="GO:0008080">
    <property type="term" value="F:N-acetyltransferase activity"/>
    <property type="evidence" value="ECO:0007669"/>
    <property type="project" value="InterPro"/>
</dbReference>
<keyword evidence="3" id="KW-0687">Ribonucleoprotein</keyword>
<dbReference type="PROSITE" id="PS51186">
    <property type="entry name" value="GNAT"/>
    <property type="match status" value="1"/>
</dbReference>
<keyword evidence="4" id="KW-1185">Reference proteome</keyword>
<dbReference type="STRING" id="1267423.SAMN05216290_2628"/>
<proteinExistence type="predicted"/>
<organism evidence="3 4">
    <name type="scientific">Roseivirga pacifica</name>
    <dbReference type="NCBI Taxonomy" id="1267423"/>
    <lineage>
        <taxon>Bacteria</taxon>
        <taxon>Pseudomonadati</taxon>
        <taxon>Bacteroidota</taxon>
        <taxon>Cytophagia</taxon>
        <taxon>Cytophagales</taxon>
        <taxon>Roseivirgaceae</taxon>
        <taxon>Roseivirga</taxon>
    </lineage>
</organism>
<gene>
    <name evidence="3" type="ORF">SAMN05216290_2628</name>
</gene>
<dbReference type="GeneID" id="99987320"/>
<evidence type="ECO:0000313" key="3">
    <source>
        <dbReference type="EMBL" id="SEW30195.1"/>
    </source>
</evidence>
<dbReference type="InterPro" id="IPR016181">
    <property type="entry name" value="Acyl_CoA_acyltransferase"/>
</dbReference>
<dbReference type="InterPro" id="IPR050769">
    <property type="entry name" value="NAT_camello-type"/>
</dbReference>
<name>A0A1I0QTC7_9BACT</name>
<dbReference type="Proteomes" id="UP000199437">
    <property type="component" value="Unassembled WGS sequence"/>
</dbReference>
<accession>A0A1I0QTC7</accession>
<feature type="domain" description="N-acetyltransferase" evidence="2">
    <location>
        <begin position="3"/>
        <end position="172"/>
    </location>
</feature>
<protein>
    <submittedName>
        <fullName evidence="3">Ribosomal protein S18 acetylase RimI</fullName>
    </submittedName>
</protein>
<dbReference type="Pfam" id="PF00583">
    <property type="entry name" value="Acetyltransf_1"/>
    <property type="match status" value="1"/>
</dbReference>
<dbReference type="OrthoDB" id="5419426at2"/>
<dbReference type="PANTHER" id="PTHR13947:SF37">
    <property type="entry name" value="LD18367P"/>
    <property type="match status" value="1"/>
</dbReference>
<evidence type="ECO:0000313" key="4">
    <source>
        <dbReference type="Proteomes" id="UP000199437"/>
    </source>
</evidence>
<dbReference type="SUPFAM" id="SSF55729">
    <property type="entry name" value="Acyl-CoA N-acyltransferases (Nat)"/>
    <property type="match status" value="1"/>
</dbReference>
<dbReference type="CDD" id="cd04301">
    <property type="entry name" value="NAT_SF"/>
    <property type="match status" value="1"/>
</dbReference>
<keyword evidence="3" id="KW-0689">Ribosomal protein</keyword>
<evidence type="ECO:0000259" key="2">
    <source>
        <dbReference type="PROSITE" id="PS51186"/>
    </source>
</evidence>
<reference evidence="4" key="1">
    <citation type="submission" date="2016-10" db="EMBL/GenBank/DDBJ databases">
        <authorList>
            <person name="Varghese N."/>
            <person name="Submissions S."/>
        </authorList>
    </citation>
    <scope>NUCLEOTIDE SEQUENCE [LARGE SCALE GENOMIC DNA]</scope>
    <source>
        <strain evidence="4">CGMCC 1.12402</strain>
    </source>
</reference>
<dbReference type="PANTHER" id="PTHR13947">
    <property type="entry name" value="GNAT FAMILY N-ACETYLTRANSFERASE"/>
    <property type="match status" value="1"/>
</dbReference>
<dbReference type="RefSeq" id="WP_090259023.1">
    <property type="nucleotide sequence ID" value="NZ_FOIR01000002.1"/>
</dbReference>
<dbReference type="AlphaFoldDB" id="A0A1I0QTC7"/>
<dbReference type="EMBL" id="FOIR01000002">
    <property type="protein sequence ID" value="SEW30195.1"/>
    <property type="molecule type" value="Genomic_DNA"/>
</dbReference>
<evidence type="ECO:0000256" key="1">
    <source>
        <dbReference type="ARBA" id="ARBA00022679"/>
    </source>
</evidence>
<sequence length="172" mass="19185">MKHFIRPAKPTEFNQIGELLVEVFGNIPGFPTPETQPRYFDVLRNIGELIKRKHTQLLVCETAGTISGAVVYISHMSEYGSGGIAPKEIDTAAFRLLAVSPQHKGKGIGKSLSQWCIATAKAAGFKQMIIHTTESMQVAWGMYERLGFKRATDLDFMQENLPVLGFRLIFNK</sequence>
<dbReference type="GO" id="GO:0005840">
    <property type="term" value="C:ribosome"/>
    <property type="evidence" value="ECO:0007669"/>
    <property type="project" value="UniProtKB-KW"/>
</dbReference>
<keyword evidence="1" id="KW-0808">Transferase</keyword>